<evidence type="ECO:0000313" key="2">
    <source>
        <dbReference type="Proteomes" id="UP000593570"/>
    </source>
</evidence>
<name>A0A8H6GDP0_FUSOX</name>
<sequence length="125" mass="14113">MASSSPISSTSAQLTAIERLGWDFYSFFRVEYPEKNKTQIGRVQWIDFNPKRRRIRCIGHIINLSLQSFLLARSKEALTAALNATISDESVDMVDHFAATLAETITQQEEPVLQARMGTTQFNST</sequence>
<dbReference type="AlphaFoldDB" id="A0A8H6GDP0"/>
<dbReference type="Proteomes" id="UP000593570">
    <property type="component" value="Unassembled WGS sequence"/>
</dbReference>
<gene>
    <name evidence="1" type="ORF">HZS61_005381</name>
</gene>
<comment type="caution">
    <text evidence="1">The sequence shown here is derived from an EMBL/GenBank/DDBJ whole genome shotgun (WGS) entry which is preliminary data.</text>
</comment>
<reference evidence="1 2" key="1">
    <citation type="journal article" date="2020" name="bioRxiv">
        <title>A chromosome-scale genome assembly for the Fusarium oxysporum strain Fo5176 to establish a model Arabidopsis-fungal pathosystem.</title>
        <authorList>
            <person name="Fokkens L."/>
            <person name="Guo L."/>
            <person name="Dora S."/>
            <person name="Wang B."/>
            <person name="Ye K."/>
            <person name="Sanchez-Rodriguez C."/>
            <person name="Croll D."/>
        </authorList>
    </citation>
    <scope>NUCLEOTIDE SEQUENCE [LARGE SCALE GENOMIC DNA]</scope>
    <source>
        <strain evidence="1 2">Fo5176</strain>
    </source>
</reference>
<proteinExistence type="predicted"/>
<dbReference type="EMBL" id="JACDXP010000014">
    <property type="protein sequence ID" value="KAF6515475.1"/>
    <property type="molecule type" value="Genomic_DNA"/>
</dbReference>
<protein>
    <submittedName>
        <fullName evidence="1">Uncharacterized protein</fullName>
    </submittedName>
</protein>
<accession>A0A8H6GDP0</accession>
<evidence type="ECO:0000313" key="1">
    <source>
        <dbReference type="EMBL" id="KAF6515475.1"/>
    </source>
</evidence>
<organism evidence="1 2">
    <name type="scientific">Fusarium oxysporum f. sp. conglutinans</name>
    <dbReference type="NCBI Taxonomy" id="100902"/>
    <lineage>
        <taxon>Eukaryota</taxon>
        <taxon>Fungi</taxon>
        <taxon>Dikarya</taxon>
        <taxon>Ascomycota</taxon>
        <taxon>Pezizomycotina</taxon>
        <taxon>Sordariomycetes</taxon>
        <taxon>Hypocreomycetidae</taxon>
        <taxon>Hypocreales</taxon>
        <taxon>Nectriaceae</taxon>
        <taxon>Fusarium</taxon>
        <taxon>Fusarium oxysporum species complex</taxon>
    </lineage>
</organism>